<protein>
    <submittedName>
        <fullName evidence="1">Transposase, MuDR, MULE transposase domain protein</fullName>
    </submittedName>
</protein>
<evidence type="ECO:0000313" key="1">
    <source>
        <dbReference type="EMBL" id="KAJ4727542.1"/>
    </source>
</evidence>
<proteinExistence type="predicted"/>
<organism evidence="1 2">
    <name type="scientific">Melia azedarach</name>
    <name type="common">Chinaberry tree</name>
    <dbReference type="NCBI Taxonomy" id="155640"/>
    <lineage>
        <taxon>Eukaryota</taxon>
        <taxon>Viridiplantae</taxon>
        <taxon>Streptophyta</taxon>
        <taxon>Embryophyta</taxon>
        <taxon>Tracheophyta</taxon>
        <taxon>Spermatophyta</taxon>
        <taxon>Magnoliopsida</taxon>
        <taxon>eudicotyledons</taxon>
        <taxon>Gunneridae</taxon>
        <taxon>Pentapetalae</taxon>
        <taxon>rosids</taxon>
        <taxon>malvids</taxon>
        <taxon>Sapindales</taxon>
        <taxon>Meliaceae</taxon>
        <taxon>Melia</taxon>
    </lineage>
</organism>
<dbReference type="EMBL" id="CM051394">
    <property type="protein sequence ID" value="KAJ4727542.1"/>
    <property type="molecule type" value="Genomic_DNA"/>
</dbReference>
<gene>
    <name evidence="1" type="ORF">OWV82_000624</name>
</gene>
<dbReference type="Proteomes" id="UP001164539">
    <property type="component" value="Chromosome 1"/>
</dbReference>
<keyword evidence="2" id="KW-1185">Reference proteome</keyword>
<evidence type="ECO:0000313" key="2">
    <source>
        <dbReference type="Proteomes" id="UP001164539"/>
    </source>
</evidence>
<comment type="caution">
    <text evidence="1">The sequence shown here is derived from an EMBL/GenBank/DDBJ whole genome shotgun (WGS) entry which is preliminary data.</text>
</comment>
<reference evidence="1 2" key="1">
    <citation type="journal article" date="2023" name="Science">
        <title>Complex scaffold remodeling in plant triterpene biosynthesis.</title>
        <authorList>
            <person name="De La Pena R."/>
            <person name="Hodgson H."/>
            <person name="Liu J.C."/>
            <person name="Stephenson M.J."/>
            <person name="Martin A.C."/>
            <person name="Owen C."/>
            <person name="Harkess A."/>
            <person name="Leebens-Mack J."/>
            <person name="Jimenez L.E."/>
            <person name="Osbourn A."/>
            <person name="Sattely E.S."/>
        </authorList>
    </citation>
    <scope>NUCLEOTIDE SEQUENCE [LARGE SCALE GENOMIC DNA]</scope>
    <source>
        <strain evidence="2">cv. JPN11</strain>
        <tissue evidence="1">Leaf</tissue>
    </source>
</reference>
<accession>A0ACC1YVR2</accession>
<name>A0ACC1YVR2_MELAZ</name>
<sequence>MELLITVVTRCGGYWERTPNGGDLYIGGEVMPFSVDRNITYEQFMQIVYAGYGINPTEESIKAKAIFVDCAQVLGMPQTAASINTESSFRAFMNVANTAFINARGHCYLYLTKEPVYGGEHFRPQRFSQRSTEGAGATMPQFRSSGGSNQFGGTIPASLAKQAQFYNECNYTDAGVRFEEYNSPPMQNEEPHNVEPNVPQPGDDATTTDRGVSPPRRRPEEQQYNDHEYQYRGRNVVDEEEYEATEDIGACGAYKNSSTTIPSASNQYIREMPPIPPSTYMPSDALSSSGLGDVSVGQIYSTKQELRDRLSMMAIRNHFQYKICKSDTTRFVANLRIMHPIAAKYLEDEVGLHRWARARFPFRRYDIQTTNIAESMNFVLRHARALPIIPLAEFVRSLIQRWFYERRELATARDGYLTEAAQVKLDQQIELSRTMTVHPVSRFEFEVREQENVEIKQYDCV</sequence>